<dbReference type="PANTHER" id="PTHR11048:SF28">
    <property type="entry name" value="4-HYDROXYBENZOATE POLYPRENYLTRANSFERASE, MITOCHONDRIAL"/>
    <property type="match status" value="1"/>
</dbReference>
<dbReference type="InterPro" id="IPR000537">
    <property type="entry name" value="UbiA_prenyltransferase"/>
</dbReference>
<keyword evidence="10" id="KW-1185">Reference proteome</keyword>
<evidence type="ECO:0000256" key="1">
    <source>
        <dbReference type="ARBA" id="ARBA00001946"/>
    </source>
</evidence>
<dbReference type="EMBL" id="JADNRY010000006">
    <property type="protein sequence ID" value="KAF9076457.1"/>
    <property type="molecule type" value="Genomic_DNA"/>
</dbReference>
<evidence type="ECO:0000256" key="2">
    <source>
        <dbReference type="ARBA" id="ARBA00004141"/>
    </source>
</evidence>
<dbReference type="InterPro" id="IPR039653">
    <property type="entry name" value="Prenyltransferase"/>
</dbReference>
<comment type="subcellular location">
    <subcellularLocation>
        <location evidence="2">Membrane</location>
        <topology evidence="2">Multi-pass membrane protein</topology>
    </subcellularLocation>
</comment>
<feature type="transmembrane region" description="Helical" evidence="8">
    <location>
        <begin position="311"/>
        <end position="332"/>
    </location>
</feature>
<dbReference type="Pfam" id="PF01040">
    <property type="entry name" value="UbiA"/>
    <property type="match status" value="1"/>
</dbReference>
<keyword evidence="7 8" id="KW-0472">Membrane</keyword>
<feature type="transmembrane region" description="Helical" evidence="8">
    <location>
        <begin position="226"/>
        <end position="244"/>
    </location>
</feature>
<evidence type="ECO:0000256" key="7">
    <source>
        <dbReference type="ARBA" id="ARBA00023136"/>
    </source>
</evidence>
<dbReference type="OrthoDB" id="18170at2759"/>
<dbReference type="GO" id="GO:0005886">
    <property type="term" value="C:plasma membrane"/>
    <property type="evidence" value="ECO:0007669"/>
    <property type="project" value="TreeGrafter"/>
</dbReference>
<dbReference type="Gene3D" id="1.20.120.1780">
    <property type="entry name" value="UbiA prenyltransferase"/>
    <property type="match status" value="1"/>
</dbReference>
<evidence type="ECO:0000256" key="8">
    <source>
        <dbReference type="SAM" id="Phobius"/>
    </source>
</evidence>
<reference evidence="9" key="1">
    <citation type="submission" date="2020-11" db="EMBL/GenBank/DDBJ databases">
        <authorList>
            <consortium name="DOE Joint Genome Institute"/>
            <person name="Ahrendt S."/>
            <person name="Riley R."/>
            <person name="Andreopoulos W."/>
            <person name="Labutti K."/>
            <person name="Pangilinan J."/>
            <person name="Ruiz-Duenas F.J."/>
            <person name="Barrasa J.M."/>
            <person name="Sanchez-Garcia M."/>
            <person name="Camarero S."/>
            <person name="Miyauchi S."/>
            <person name="Serrano A."/>
            <person name="Linde D."/>
            <person name="Babiker R."/>
            <person name="Drula E."/>
            <person name="Ayuso-Fernandez I."/>
            <person name="Pacheco R."/>
            <person name="Padilla G."/>
            <person name="Ferreira P."/>
            <person name="Barriuso J."/>
            <person name="Kellner H."/>
            <person name="Castanera R."/>
            <person name="Alfaro M."/>
            <person name="Ramirez L."/>
            <person name="Pisabarro A.G."/>
            <person name="Kuo A."/>
            <person name="Tritt A."/>
            <person name="Lipzen A."/>
            <person name="He G."/>
            <person name="Yan M."/>
            <person name="Ng V."/>
            <person name="Cullen D."/>
            <person name="Martin F."/>
            <person name="Rosso M.-N."/>
            <person name="Henrissat B."/>
            <person name="Hibbett D."/>
            <person name="Martinez A.T."/>
            <person name="Grigoriev I.V."/>
        </authorList>
    </citation>
    <scope>NUCLEOTIDE SEQUENCE</scope>
    <source>
        <strain evidence="9">AH 40177</strain>
    </source>
</reference>
<proteinExistence type="inferred from homology"/>
<name>A0A9P5UEQ1_9AGAR</name>
<sequence length="341" mass="37773">MICHSANEGPEPAEINISPIASSQRSFINGFRTYVSAPRIPTFSDMSKRFANLLSVPSKEEINACWDLCRLNNHMGCWTTWLPTSWALAMVYHAQPQIPGTLALLWGAKYLVLCSGVKSLIMTIDDVLDHDIDSQVTRTKSRAIPRGSISLDRAWLFFSIQIILGVYLARTLLDPVSSAFGLAVFPIFIVYPTCKRWMYFAPIPLGLMFTVGVFMGWSTLDTTRHIPYEILLPIFVGGCFWVWTYETIYQHMDKEDDVKIGIKSAALLCGKYTLPVCSATATVFFGLLAYGGYLNGHSLPFFAGLLLAADFFLQTPMIGQVVLAGFVADAIIARVTNGIAL</sequence>
<keyword evidence="5 8" id="KW-0812">Transmembrane</keyword>
<evidence type="ECO:0000256" key="3">
    <source>
        <dbReference type="ARBA" id="ARBA00005985"/>
    </source>
</evidence>
<feature type="transmembrane region" description="Helical" evidence="8">
    <location>
        <begin position="199"/>
        <end position="220"/>
    </location>
</feature>
<evidence type="ECO:0000256" key="6">
    <source>
        <dbReference type="ARBA" id="ARBA00022989"/>
    </source>
</evidence>
<comment type="caution">
    <text evidence="9">The sequence shown here is derived from an EMBL/GenBank/DDBJ whole genome shotgun (WGS) entry which is preliminary data.</text>
</comment>
<dbReference type="GO" id="GO:0016765">
    <property type="term" value="F:transferase activity, transferring alkyl or aryl (other than methyl) groups"/>
    <property type="evidence" value="ECO:0007669"/>
    <property type="project" value="InterPro"/>
</dbReference>
<dbReference type="InterPro" id="IPR044878">
    <property type="entry name" value="UbiA_sf"/>
</dbReference>
<gene>
    <name evidence="9" type="ORF">BDP27DRAFT_1414332</name>
</gene>
<protein>
    <submittedName>
        <fullName evidence="9">UbiA prenyltransferase family-domain-containing protein</fullName>
    </submittedName>
</protein>
<evidence type="ECO:0000313" key="9">
    <source>
        <dbReference type="EMBL" id="KAF9076457.1"/>
    </source>
</evidence>
<dbReference type="AlphaFoldDB" id="A0A9P5UEQ1"/>
<dbReference type="CDD" id="cd13959">
    <property type="entry name" value="PT_UbiA_COQ2"/>
    <property type="match status" value="1"/>
</dbReference>
<dbReference type="FunFam" id="1.20.120.1780:FF:000001">
    <property type="entry name" value="4-hydroxybenzoate octaprenyltransferase"/>
    <property type="match status" value="1"/>
</dbReference>
<organism evidence="9 10">
    <name type="scientific">Rhodocollybia butyracea</name>
    <dbReference type="NCBI Taxonomy" id="206335"/>
    <lineage>
        <taxon>Eukaryota</taxon>
        <taxon>Fungi</taxon>
        <taxon>Dikarya</taxon>
        <taxon>Basidiomycota</taxon>
        <taxon>Agaricomycotina</taxon>
        <taxon>Agaricomycetes</taxon>
        <taxon>Agaricomycetidae</taxon>
        <taxon>Agaricales</taxon>
        <taxon>Marasmiineae</taxon>
        <taxon>Omphalotaceae</taxon>
        <taxon>Rhodocollybia</taxon>
    </lineage>
</organism>
<accession>A0A9P5UEQ1</accession>
<evidence type="ECO:0000313" key="10">
    <source>
        <dbReference type="Proteomes" id="UP000772434"/>
    </source>
</evidence>
<evidence type="ECO:0000256" key="5">
    <source>
        <dbReference type="ARBA" id="ARBA00022692"/>
    </source>
</evidence>
<evidence type="ECO:0000256" key="4">
    <source>
        <dbReference type="ARBA" id="ARBA00022679"/>
    </source>
</evidence>
<keyword evidence="4" id="KW-0808">Transferase</keyword>
<dbReference type="PANTHER" id="PTHR11048">
    <property type="entry name" value="PRENYLTRANSFERASES"/>
    <property type="match status" value="1"/>
</dbReference>
<comment type="cofactor">
    <cofactor evidence="1">
        <name>Mg(2+)</name>
        <dbReference type="ChEBI" id="CHEBI:18420"/>
    </cofactor>
</comment>
<comment type="similarity">
    <text evidence="3">Belongs to the UbiA prenyltransferase family.</text>
</comment>
<dbReference type="Gene3D" id="1.10.357.140">
    <property type="entry name" value="UbiA prenyltransferase"/>
    <property type="match status" value="1"/>
</dbReference>
<keyword evidence="6 8" id="KW-1133">Transmembrane helix</keyword>
<feature type="transmembrane region" description="Helical" evidence="8">
    <location>
        <begin position="175"/>
        <end position="192"/>
    </location>
</feature>
<dbReference type="Proteomes" id="UP000772434">
    <property type="component" value="Unassembled WGS sequence"/>
</dbReference>
<dbReference type="GO" id="GO:0006744">
    <property type="term" value="P:ubiquinone biosynthetic process"/>
    <property type="evidence" value="ECO:0007669"/>
    <property type="project" value="TreeGrafter"/>
</dbReference>
<feature type="transmembrane region" description="Helical" evidence="8">
    <location>
        <begin position="265"/>
        <end position="291"/>
    </location>
</feature>